<keyword evidence="2" id="KW-0808">Transferase</keyword>
<evidence type="ECO:0000256" key="2">
    <source>
        <dbReference type="ARBA" id="ARBA00022679"/>
    </source>
</evidence>
<dbReference type="EMBL" id="LPWH01000050">
    <property type="protein sequence ID" value="POR04011.1"/>
    <property type="molecule type" value="Genomic_DNA"/>
</dbReference>
<evidence type="ECO:0000313" key="5">
    <source>
        <dbReference type="EMBL" id="POR04011.1"/>
    </source>
</evidence>
<gene>
    <name evidence="5" type="ORF">AU468_04140</name>
</gene>
<accession>A0A2S4JWX6</accession>
<proteinExistence type="inferred from homology"/>
<dbReference type="RefSeq" id="WP_103679629.1">
    <property type="nucleotide sequence ID" value="NZ_LPWH01000050.1"/>
</dbReference>
<evidence type="ECO:0000259" key="4">
    <source>
        <dbReference type="Pfam" id="PF00294"/>
    </source>
</evidence>
<reference evidence="6" key="1">
    <citation type="submission" date="2015-12" db="EMBL/GenBank/DDBJ databases">
        <authorList>
            <person name="Lodha T.D."/>
            <person name="Chintalapati S."/>
            <person name="Chintalapati V.R."/>
            <person name="Sravanthi T."/>
        </authorList>
    </citation>
    <scope>NUCLEOTIDE SEQUENCE [LARGE SCALE GENOMIC DNA]</scope>
    <source>
        <strain evidence="6">JC133</strain>
    </source>
</reference>
<organism evidence="5 6">
    <name type="scientific">Alkalispirochaeta sphaeroplastigenens</name>
    <dbReference type="NCBI Taxonomy" id="1187066"/>
    <lineage>
        <taxon>Bacteria</taxon>
        <taxon>Pseudomonadati</taxon>
        <taxon>Spirochaetota</taxon>
        <taxon>Spirochaetia</taxon>
        <taxon>Spirochaetales</taxon>
        <taxon>Spirochaetaceae</taxon>
        <taxon>Alkalispirochaeta</taxon>
    </lineage>
</organism>
<keyword evidence="3 5" id="KW-0418">Kinase</keyword>
<keyword evidence="6" id="KW-1185">Reference proteome</keyword>
<dbReference type="PANTHER" id="PTHR43085">
    <property type="entry name" value="HEXOKINASE FAMILY MEMBER"/>
    <property type="match status" value="1"/>
</dbReference>
<dbReference type="OrthoDB" id="9813569at2"/>
<dbReference type="GO" id="GO:0016301">
    <property type="term" value="F:kinase activity"/>
    <property type="evidence" value="ECO:0007669"/>
    <property type="project" value="UniProtKB-KW"/>
</dbReference>
<sequence length="286" mass="31524">MHDIMMIGHVSKDIIEDPEGVQRVFGGPVIYSSAAATRTGASVHVVTKASREDQEKLAILHECGATVTVLDSPETTSIHNLYETSDHERRTVTLLSSATPFTLEEVPQDTVKIYHLAGLFVGEIPETLIKDLAQRAPVAIDAQGVVRFSREGDMIFRDWETKKEYLPHVQFLKTDAAEAELLTGTSDRDVAADKLLEMGAREVMITHNTEVLIATRDGERFRSPLTPRNLSGRTGRGDTCFAAYLARQLTHPRKEALAYAAALVSIKMEAPGVFRGTVQDVLDRIV</sequence>
<dbReference type="Gene3D" id="3.40.1190.20">
    <property type="match status" value="1"/>
</dbReference>
<evidence type="ECO:0000256" key="1">
    <source>
        <dbReference type="ARBA" id="ARBA00010688"/>
    </source>
</evidence>
<dbReference type="InterPro" id="IPR011611">
    <property type="entry name" value="PfkB_dom"/>
</dbReference>
<feature type="domain" description="Carbohydrate kinase PfkB" evidence="4">
    <location>
        <begin position="1"/>
        <end position="273"/>
    </location>
</feature>
<evidence type="ECO:0000313" key="6">
    <source>
        <dbReference type="Proteomes" id="UP000237350"/>
    </source>
</evidence>
<dbReference type="InterPro" id="IPR050306">
    <property type="entry name" value="PfkB_Carbo_kinase"/>
</dbReference>
<name>A0A2S4JWX6_9SPIO</name>
<dbReference type="SUPFAM" id="SSF53613">
    <property type="entry name" value="Ribokinase-like"/>
    <property type="match status" value="1"/>
</dbReference>
<dbReference type="Pfam" id="PF00294">
    <property type="entry name" value="PfkB"/>
    <property type="match status" value="1"/>
</dbReference>
<comment type="similarity">
    <text evidence="1">Belongs to the carbohydrate kinase PfkB family.</text>
</comment>
<dbReference type="PANTHER" id="PTHR43085:SF57">
    <property type="entry name" value="CARBOHYDRATE KINASE PFKB DOMAIN-CONTAINING PROTEIN"/>
    <property type="match status" value="1"/>
</dbReference>
<dbReference type="Proteomes" id="UP000237350">
    <property type="component" value="Unassembled WGS sequence"/>
</dbReference>
<comment type="caution">
    <text evidence="5">The sequence shown here is derived from an EMBL/GenBank/DDBJ whole genome shotgun (WGS) entry which is preliminary data.</text>
</comment>
<evidence type="ECO:0000256" key="3">
    <source>
        <dbReference type="ARBA" id="ARBA00022777"/>
    </source>
</evidence>
<protein>
    <submittedName>
        <fullName evidence="5">Carbohydrate kinase</fullName>
    </submittedName>
</protein>
<dbReference type="InterPro" id="IPR029056">
    <property type="entry name" value="Ribokinase-like"/>
</dbReference>
<dbReference type="AlphaFoldDB" id="A0A2S4JWX6"/>